<name>A0A6A4VI62_AMPAM</name>
<reference evidence="1 2" key="1">
    <citation type="submission" date="2019-07" db="EMBL/GenBank/DDBJ databases">
        <title>Draft genome assembly of a fouling barnacle, Amphibalanus amphitrite (Darwin, 1854): The first reference genome for Thecostraca.</title>
        <authorList>
            <person name="Kim W."/>
        </authorList>
    </citation>
    <scope>NUCLEOTIDE SEQUENCE [LARGE SCALE GENOMIC DNA]</scope>
    <source>
        <strain evidence="1">SNU_AA5</strain>
        <tissue evidence="1">Soma without cirri and trophi</tissue>
    </source>
</reference>
<dbReference type="Proteomes" id="UP000440578">
    <property type="component" value="Unassembled WGS sequence"/>
</dbReference>
<dbReference type="EMBL" id="VIIS01001700">
    <property type="protein sequence ID" value="KAF0294156.1"/>
    <property type="molecule type" value="Genomic_DNA"/>
</dbReference>
<proteinExistence type="predicted"/>
<sequence>MSAAGDAPAPSQKVGGAFGSPLTCADDLWRITKLWDESGSGVRAALLASFLGRFSSEPAVDLETALVGGASLLLARFVAALRLNGSHFSGGGVTGFSTPLSPLLAALRVFLRAQQCHRFAAEAVGGRRSGRASRHSETCQAACVARGRGAAHALSPARSGEEVQRGLCRR</sequence>
<evidence type="ECO:0000313" key="1">
    <source>
        <dbReference type="EMBL" id="KAF0294156.1"/>
    </source>
</evidence>
<comment type="caution">
    <text evidence="1">The sequence shown here is derived from an EMBL/GenBank/DDBJ whole genome shotgun (WGS) entry which is preliminary data.</text>
</comment>
<dbReference type="Pfam" id="PF17741">
    <property type="entry name" value="DUF5578"/>
    <property type="match status" value="1"/>
</dbReference>
<organism evidence="1 2">
    <name type="scientific">Amphibalanus amphitrite</name>
    <name type="common">Striped barnacle</name>
    <name type="synonym">Balanus amphitrite</name>
    <dbReference type="NCBI Taxonomy" id="1232801"/>
    <lineage>
        <taxon>Eukaryota</taxon>
        <taxon>Metazoa</taxon>
        <taxon>Ecdysozoa</taxon>
        <taxon>Arthropoda</taxon>
        <taxon>Crustacea</taxon>
        <taxon>Multicrustacea</taxon>
        <taxon>Cirripedia</taxon>
        <taxon>Thoracica</taxon>
        <taxon>Thoracicalcarea</taxon>
        <taxon>Balanomorpha</taxon>
        <taxon>Balanoidea</taxon>
        <taxon>Balanidae</taxon>
        <taxon>Amphibalaninae</taxon>
        <taxon>Amphibalanus</taxon>
    </lineage>
</organism>
<dbReference type="AlphaFoldDB" id="A0A6A4VI62"/>
<accession>A0A6A4VI62</accession>
<protein>
    <submittedName>
        <fullName evidence="1">Uncharacterized protein</fullName>
    </submittedName>
</protein>
<keyword evidence="2" id="KW-1185">Reference proteome</keyword>
<gene>
    <name evidence="1" type="ORF">FJT64_008146</name>
</gene>
<evidence type="ECO:0000313" key="2">
    <source>
        <dbReference type="Proteomes" id="UP000440578"/>
    </source>
</evidence>
<dbReference type="InterPro" id="IPR041090">
    <property type="entry name" value="DUF5578"/>
</dbReference>